<protein>
    <submittedName>
        <fullName evidence="1">Uncharacterized protein</fullName>
    </submittedName>
</protein>
<comment type="caution">
    <text evidence="1">The sequence shown here is derived from an EMBL/GenBank/DDBJ whole genome shotgun (WGS) entry which is preliminary data.</text>
</comment>
<evidence type="ECO:0000313" key="2">
    <source>
        <dbReference type="Proteomes" id="UP000317650"/>
    </source>
</evidence>
<dbReference type="EMBL" id="PYDT01000004">
    <property type="protein sequence ID" value="THU64513.1"/>
    <property type="molecule type" value="Genomic_DNA"/>
</dbReference>
<proteinExistence type="predicted"/>
<sequence length="81" mass="8903">MLTENYLNYSCDILNTTEAGIADEVKEPINGLEVEQSMADALGLLREANLEQSQLTAQTTDCVQSTEAGVLLMRWRNPEAA</sequence>
<keyword evidence="2" id="KW-1185">Reference proteome</keyword>
<dbReference type="Proteomes" id="UP000317650">
    <property type="component" value="Chromosome 1"/>
</dbReference>
<dbReference type="AlphaFoldDB" id="A0A4S8JR37"/>
<gene>
    <name evidence="1" type="ORF">C4D60_Mb01t27240</name>
</gene>
<organism evidence="1 2">
    <name type="scientific">Musa balbisiana</name>
    <name type="common">Banana</name>
    <dbReference type="NCBI Taxonomy" id="52838"/>
    <lineage>
        <taxon>Eukaryota</taxon>
        <taxon>Viridiplantae</taxon>
        <taxon>Streptophyta</taxon>
        <taxon>Embryophyta</taxon>
        <taxon>Tracheophyta</taxon>
        <taxon>Spermatophyta</taxon>
        <taxon>Magnoliopsida</taxon>
        <taxon>Liliopsida</taxon>
        <taxon>Zingiberales</taxon>
        <taxon>Musaceae</taxon>
        <taxon>Musa</taxon>
    </lineage>
</organism>
<evidence type="ECO:0000313" key="1">
    <source>
        <dbReference type="EMBL" id="THU64513.1"/>
    </source>
</evidence>
<accession>A0A4S8JR37</accession>
<name>A0A4S8JR37_MUSBA</name>
<reference evidence="1 2" key="1">
    <citation type="journal article" date="2019" name="Nat. Plants">
        <title>Genome sequencing of Musa balbisiana reveals subgenome evolution and function divergence in polyploid bananas.</title>
        <authorList>
            <person name="Yao X."/>
        </authorList>
    </citation>
    <scope>NUCLEOTIDE SEQUENCE [LARGE SCALE GENOMIC DNA]</scope>
    <source>
        <strain evidence="2">cv. DH-PKW</strain>
        <tissue evidence="1">Leaves</tissue>
    </source>
</reference>